<protein>
    <submittedName>
        <fullName evidence="2">Uncharacterized protein</fullName>
    </submittedName>
</protein>
<accession>A0AAU9U9S4</accession>
<feature type="region of interest" description="Disordered" evidence="1">
    <location>
        <begin position="59"/>
        <end position="84"/>
    </location>
</feature>
<evidence type="ECO:0000313" key="3">
    <source>
        <dbReference type="Proteomes" id="UP001153954"/>
    </source>
</evidence>
<dbReference type="Proteomes" id="UP001153954">
    <property type="component" value="Unassembled WGS sequence"/>
</dbReference>
<evidence type="ECO:0000313" key="2">
    <source>
        <dbReference type="EMBL" id="CAH2093575.1"/>
    </source>
</evidence>
<gene>
    <name evidence="2" type="ORF">EEDITHA_LOCUS9229</name>
</gene>
<organism evidence="2 3">
    <name type="scientific">Euphydryas editha</name>
    <name type="common">Edith's checkerspot</name>
    <dbReference type="NCBI Taxonomy" id="104508"/>
    <lineage>
        <taxon>Eukaryota</taxon>
        <taxon>Metazoa</taxon>
        <taxon>Ecdysozoa</taxon>
        <taxon>Arthropoda</taxon>
        <taxon>Hexapoda</taxon>
        <taxon>Insecta</taxon>
        <taxon>Pterygota</taxon>
        <taxon>Neoptera</taxon>
        <taxon>Endopterygota</taxon>
        <taxon>Lepidoptera</taxon>
        <taxon>Glossata</taxon>
        <taxon>Ditrysia</taxon>
        <taxon>Papilionoidea</taxon>
        <taxon>Nymphalidae</taxon>
        <taxon>Nymphalinae</taxon>
        <taxon>Euphydryas</taxon>
    </lineage>
</organism>
<keyword evidence="3" id="KW-1185">Reference proteome</keyword>
<dbReference type="EMBL" id="CAKOGL010000013">
    <property type="protein sequence ID" value="CAH2093575.1"/>
    <property type="molecule type" value="Genomic_DNA"/>
</dbReference>
<name>A0AAU9U9S4_EUPED</name>
<sequence length="139" mass="15999">MIMPTGWYGKITVKYNNVGSDYYQVILISNEHYNGCIRKTLIKNHHDWLNEEFKVPNIREDQQIPSKEPVPGRPKQDFGVSSLRSKQRSVQSLVQNISPEKLSFATESSLFRKRKAAKMMKLALETSPRSFKTNAAVKK</sequence>
<comment type="caution">
    <text evidence="2">The sequence shown here is derived from an EMBL/GenBank/DDBJ whole genome shotgun (WGS) entry which is preliminary data.</text>
</comment>
<proteinExistence type="predicted"/>
<dbReference type="AlphaFoldDB" id="A0AAU9U9S4"/>
<evidence type="ECO:0000256" key="1">
    <source>
        <dbReference type="SAM" id="MobiDB-lite"/>
    </source>
</evidence>
<reference evidence="2" key="1">
    <citation type="submission" date="2022-03" db="EMBL/GenBank/DDBJ databases">
        <authorList>
            <person name="Tunstrom K."/>
        </authorList>
    </citation>
    <scope>NUCLEOTIDE SEQUENCE</scope>
</reference>